<feature type="compositionally biased region" description="Acidic residues" evidence="2">
    <location>
        <begin position="298"/>
        <end position="322"/>
    </location>
</feature>
<reference evidence="3 4" key="1">
    <citation type="submission" date="2023-10" db="EMBL/GenBank/DDBJ databases">
        <authorList>
            <person name="Maclean D."/>
            <person name="Macfadyen A."/>
        </authorList>
    </citation>
    <scope>NUCLEOTIDE SEQUENCE [LARGE SCALE GENOMIC DNA]</scope>
</reference>
<keyword evidence="4" id="KW-1185">Reference proteome</keyword>
<organism evidence="3 4">
    <name type="scientific">Coccomyxa viridis</name>
    <dbReference type="NCBI Taxonomy" id="1274662"/>
    <lineage>
        <taxon>Eukaryota</taxon>
        <taxon>Viridiplantae</taxon>
        <taxon>Chlorophyta</taxon>
        <taxon>core chlorophytes</taxon>
        <taxon>Trebouxiophyceae</taxon>
        <taxon>Trebouxiophyceae incertae sedis</taxon>
        <taxon>Coccomyxaceae</taxon>
        <taxon>Coccomyxa</taxon>
    </lineage>
</organism>
<dbReference type="Pfam" id="PF07890">
    <property type="entry name" value="Rrp15p"/>
    <property type="match status" value="1"/>
</dbReference>
<accession>A0AAV1IBF5</accession>
<evidence type="ECO:0000313" key="4">
    <source>
        <dbReference type="Proteomes" id="UP001314263"/>
    </source>
</evidence>
<feature type="compositionally biased region" description="Basic and acidic residues" evidence="2">
    <location>
        <begin position="288"/>
        <end position="297"/>
    </location>
</feature>
<feature type="region of interest" description="Disordered" evidence="2">
    <location>
        <begin position="124"/>
        <end position="160"/>
    </location>
</feature>
<name>A0AAV1IBF5_9CHLO</name>
<evidence type="ECO:0000256" key="2">
    <source>
        <dbReference type="SAM" id="MobiDB-lite"/>
    </source>
</evidence>
<protein>
    <recommendedName>
        <fullName evidence="5">RRP15-like protein</fullName>
    </recommendedName>
</protein>
<feature type="compositionally biased region" description="Basic and acidic residues" evidence="2">
    <location>
        <begin position="149"/>
        <end position="160"/>
    </location>
</feature>
<dbReference type="PANTHER" id="PTHR13245">
    <property type="entry name" value="RRP15-LIKE PROTEIN"/>
    <property type="match status" value="1"/>
</dbReference>
<dbReference type="EMBL" id="CAUYUE010000008">
    <property type="protein sequence ID" value="CAK0783552.1"/>
    <property type="molecule type" value="Genomic_DNA"/>
</dbReference>
<evidence type="ECO:0000313" key="3">
    <source>
        <dbReference type="EMBL" id="CAK0783552.1"/>
    </source>
</evidence>
<dbReference type="GO" id="GO:0000470">
    <property type="term" value="P:maturation of LSU-rRNA"/>
    <property type="evidence" value="ECO:0007669"/>
    <property type="project" value="TreeGrafter"/>
</dbReference>
<feature type="region of interest" description="Disordered" evidence="2">
    <location>
        <begin position="283"/>
        <end position="322"/>
    </location>
</feature>
<dbReference type="PANTHER" id="PTHR13245:SF14">
    <property type="entry name" value="RRP15-LIKE PROTEIN"/>
    <property type="match status" value="1"/>
</dbReference>
<dbReference type="GO" id="GO:0030687">
    <property type="term" value="C:preribosome, large subunit precursor"/>
    <property type="evidence" value="ECO:0007669"/>
    <property type="project" value="TreeGrafter"/>
</dbReference>
<dbReference type="InterPro" id="IPR012459">
    <property type="entry name" value="Rrp15"/>
</dbReference>
<comment type="similarity">
    <text evidence="1">Belongs to the RRP15 family.</text>
</comment>
<evidence type="ECO:0000256" key="1">
    <source>
        <dbReference type="ARBA" id="ARBA00007462"/>
    </source>
</evidence>
<sequence>MEVALQQAAAESDPDSWNTSDEEPEKLDVAAATRPSAESGRAATKAEASDSGEFGDAEDARSDEDAQLDRGTMSRARLSDGPSLDGNPSDEEERLGGPLESSETLPDNKAASFARAFAKIIESGDSGRGLLQGSKSLSKRKREVDAEEQGEREARQLRREMRMRGHVKISVKGKDPAVDAREKAFSRLATRGVVRLFNAVAKAQKQQQEAQEGGAKAKGAAQLSKAAFLAELQGKLRPPQDSEHLVPSAPSRQIAATGTVAAGPTAAAPGGWNVLQGALVGSAGSGMRMKDWDKTLEDSEDEGAAAGDESESEVDDSSGPDD</sequence>
<gene>
    <name evidence="3" type="ORF">CVIRNUC_006751</name>
</gene>
<feature type="region of interest" description="Disordered" evidence="2">
    <location>
        <begin position="1"/>
        <end position="108"/>
    </location>
</feature>
<evidence type="ECO:0008006" key="5">
    <source>
        <dbReference type="Google" id="ProtNLM"/>
    </source>
</evidence>
<proteinExistence type="inferred from homology"/>
<feature type="compositionally biased region" description="Basic and acidic residues" evidence="2">
    <location>
        <begin position="58"/>
        <end position="68"/>
    </location>
</feature>
<comment type="caution">
    <text evidence="3">The sequence shown here is derived from an EMBL/GenBank/DDBJ whole genome shotgun (WGS) entry which is preliminary data.</text>
</comment>
<dbReference type="GO" id="GO:0000460">
    <property type="term" value="P:maturation of 5.8S rRNA"/>
    <property type="evidence" value="ECO:0007669"/>
    <property type="project" value="TreeGrafter"/>
</dbReference>
<dbReference type="AlphaFoldDB" id="A0AAV1IBF5"/>
<dbReference type="Proteomes" id="UP001314263">
    <property type="component" value="Unassembled WGS sequence"/>
</dbReference>